<dbReference type="STRING" id="1617426.TR69_WS6001001200"/>
<name>A0A136LX29_9BACT</name>
<dbReference type="GO" id="GO:0006351">
    <property type="term" value="P:DNA-templated transcription"/>
    <property type="evidence" value="ECO:0007669"/>
    <property type="project" value="UniProtKB-UniRule"/>
</dbReference>
<evidence type="ECO:0000256" key="4">
    <source>
        <dbReference type="ARBA" id="ARBA00022478"/>
    </source>
</evidence>
<dbReference type="Pfam" id="PF03118">
    <property type="entry name" value="RNA_pol_A_CTD"/>
    <property type="match status" value="1"/>
</dbReference>
<gene>
    <name evidence="11 13" type="primary">rpoA</name>
    <name evidence="13" type="ORF">TR69_WS6001001200</name>
</gene>
<comment type="function">
    <text evidence="11">DNA-dependent RNA polymerase catalyzes the transcription of DNA into RNA using the four ribonucleoside triphosphates as substrates.</text>
</comment>
<organism evidence="13 14">
    <name type="scientific">candidate division WS6 bacterium OLB20</name>
    <dbReference type="NCBI Taxonomy" id="1617426"/>
    <lineage>
        <taxon>Bacteria</taxon>
        <taxon>Candidatus Dojkabacteria</taxon>
    </lineage>
</organism>
<evidence type="ECO:0000256" key="1">
    <source>
        <dbReference type="ARBA" id="ARBA00007123"/>
    </source>
</evidence>
<evidence type="ECO:0000313" key="13">
    <source>
        <dbReference type="EMBL" id="KXK26205.1"/>
    </source>
</evidence>
<dbReference type="Proteomes" id="UP000070457">
    <property type="component" value="Unassembled WGS sequence"/>
</dbReference>
<dbReference type="GO" id="GO:0003677">
    <property type="term" value="F:DNA binding"/>
    <property type="evidence" value="ECO:0007669"/>
    <property type="project" value="UniProtKB-UniRule"/>
</dbReference>
<dbReference type="FunFam" id="2.170.120.12:FF:000001">
    <property type="entry name" value="DNA-directed RNA polymerase subunit alpha"/>
    <property type="match status" value="1"/>
</dbReference>
<evidence type="ECO:0000256" key="7">
    <source>
        <dbReference type="ARBA" id="ARBA00023163"/>
    </source>
</evidence>
<dbReference type="NCBIfam" id="TIGR02027">
    <property type="entry name" value="rpoA"/>
    <property type="match status" value="1"/>
</dbReference>
<dbReference type="GO" id="GO:0005737">
    <property type="term" value="C:cytoplasm"/>
    <property type="evidence" value="ECO:0007669"/>
    <property type="project" value="UniProtKB-ARBA"/>
</dbReference>
<accession>A0A136LX29</accession>
<dbReference type="InterPro" id="IPR011263">
    <property type="entry name" value="DNA-dir_RNA_pol_RpoA/D/Rpb3"/>
</dbReference>
<dbReference type="InterPro" id="IPR011260">
    <property type="entry name" value="RNAP_asu_C"/>
</dbReference>
<evidence type="ECO:0000256" key="5">
    <source>
        <dbReference type="ARBA" id="ARBA00022679"/>
    </source>
</evidence>
<evidence type="ECO:0000313" key="14">
    <source>
        <dbReference type="Proteomes" id="UP000070457"/>
    </source>
</evidence>
<feature type="region of interest" description="Alpha C-terminal domain (alpha-CTD)" evidence="11">
    <location>
        <begin position="250"/>
        <end position="313"/>
    </location>
</feature>
<dbReference type="Pfam" id="PF01000">
    <property type="entry name" value="RNA_pol_A_bac"/>
    <property type="match status" value="1"/>
</dbReference>
<dbReference type="Gene3D" id="2.170.120.12">
    <property type="entry name" value="DNA-directed RNA polymerase, insert domain"/>
    <property type="match status" value="1"/>
</dbReference>
<evidence type="ECO:0000256" key="9">
    <source>
        <dbReference type="ARBA" id="ARBA00033070"/>
    </source>
</evidence>
<comment type="catalytic activity">
    <reaction evidence="10 11">
        <text>RNA(n) + a ribonucleoside 5'-triphosphate = RNA(n+1) + diphosphate</text>
        <dbReference type="Rhea" id="RHEA:21248"/>
        <dbReference type="Rhea" id="RHEA-COMP:14527"/>
        <dbReference type="Rhea" id="RHEA-COMP:17342"/>
        <dbReference type="ChEBI" id="CHEBI:33019"/>
        <dbReference type="ChEBI" id="CHEBI:61557"/>
        <dbReference type="ChEBI" id="CHEBI:140395"/>
        <dbReference type="EC" id="2.7.7.6"/>
    </reaction>
</comment>
<dbReference type="Gene3D" id="3.30.1360.10">
    <property type="entry name" value="RNA polymerase, RBP11-like subunit"/>
    <property type="match status" value="1"/>
</dbReference>
<dbReference type="NCBIfam" id="NF003519">
    <property type="entry name" value="PRK05182.2-5"/>
    <property type="match status" value="1"/>
</dbReference>
<keyword evidence="5 11" id="KW-0808">Transferase</keyword>
<dbReference type="SUPFAM" id="SSF47789">
    <property type="entry name" value="C-terminal domain of RNA polymerase alpha subunit"/>
    <property type="match status" value="1"/>
</dbReference>
<dbReference type="SUPFAM" id="SSF55257">
    <property type="entry name" value="RBP11-like subunits of RNA polymerase"/>
    <property type="match status" value="1"/>
</dbReference>
<dbReference type="GO" id="GO:0000428">
    <property type="term" value="C:DNA-directed RNA polymerase complex"/>
    <property type="evidence" value="ECO:0007669"/>
    <property type="project" value="UniProtKB-KW"/>
</dbReference>
<comment type="similarity">
    <text evidence="1 11">Belongs to the RNA polymerase alpha chain family.</text>
</comment>
<dbReference type="GO" id="GO:0003899">
    <property type="term" value="F:DNA-directed RNA polymerase activity"/>
    <property type="evidence" value="ECO:0007669"/>
    <property type="project" value="UniProtKB-UniRule"/>
</dbReference>
<evidence type="ECO:0000256" key="2">
    <source>
        <dbReference type="ARBA" id="ARBA00012418"/>
    </source>
</evidence>
<feature type="region of interest" description="Alpha N-terminal domain (alpha-NTD)" evidence="11">
    <location>
        <begin position="1"/>
        <end position="233"/>
    </location>
</feature>
<evidence type="ECO:0000259" key="12">
    <source>
        <dbReference type="SMART" id="SM00662"/>
    </source>
</evidence>
<dbReference type="InterPro" id="IPR036603">
    <property type="entry name" value="RBP11-like"/>
</dbReference>
<evidence type="ECO:0000256" key="11">
    <source>
        <dbReference type="HAMAP-Rule" id="MF_00059"/>
    </source>
</evidence>
<sequence>MIKLDQFKVTASNETETEGTFQIGPLPRGYGHTLGNSLRRILLSSIPGAAVTAVKIDGVKHEYSTLEGLQEDVITVLLKLKELALRVHSDDPQIIKLSVKGKKGDLLTIKASDFELPSDVELINGDLEVATLTKDVNLNMEVMVERGEGYAYADEGKRKEIGNIPVDSIFSPVKLVRVDVVPARVGQYTNLDQINLEITTNGVVRPSEALLTAGEIYDELANRLVDLLGGDSQLAQEQLQQEQMVDVEEEKILISELNLSTRLTNALLNAGITDLRDLSGHSRDEVANFRGMGKKSLTELDDVMEEHSVSFAS</sequence>
<keyword evidence="4 11" id="KW-0240">DNA-directed RNA polymerase</keyword>
<dbReference type="EC" id="2.7.7.6" evidence="2 11"/>
<dbReference type="HAMAP" id="MF_00059">
    <property type="entry name" value="RNApol_bact_RpoA"/>
    <property type="match status" value="1"/>
</dbReference>
<dbReference type="InterPro" id="IPR011773">
    <property type="entry name" value="DNA-dir_RpoA"/>
</dbReference>
<protein>
    <recommendedName>
        <fullName evidence="3 11">DNA-directed RNA polymerase subunit alpha</fullName>
        <shortName evidence="11">RNAP subunit alpha</shortName>
        <ecNumber evidence="2 11">2.7.7.6</ecNumber>
    </recommendedName>
    <alternativeName>
        <fullName evidence="9 11">RNA polymerase subunit alpha</fullName>
    </alternativeName>
    <alternativeName>
        <fullName evidence="8 11">Transcriptase subunit alpha</fullName>
    </alternativeName>
</protein>
<keyword evidence="7 11" id="KW-0804">Transcription</keyword>
<proteinExistence type="inferred from homology"/>
<dbReference type="AlphaFoldDB" id="A0A136LX29"/>
<reference evidence="13 14" key="1">
    <citation type="submission" date="2015-02" db="EMBL/GenBank/DDBJ databases">
        <title>Improved understanding of the partial-nitritation anammox process through 23 genomes representing the majority of the microbial community.</title>
        <authorList>
            <person name="Speth D.R."/>
            <person name="In T Zandt M."/>
            <person name="Guerrero Cruz S."/>
            <person name="Jetten M.S."/>
            <person name="Dutilh B.E."/>
        </authorList>
    </citation>
    <scope>NUCLEOTIDE SEQUENCE [LARGE SCALE GENOMIC DNA]</scope>
    <source>
        <strain evidence="13">OLB20</strain>
    </source>
</reference>
<dbReference type="EMBL" id="JYNZ01000004">
    <property type="protein sequence ID" value="KXK26205.1"/>
    <property type="molecule type" value="Genomic_DNA"/>
</dbReference>
<comment type="domain">
    <text evidence="11">The N-terminal domain is essential for RNAP assembly and basal transcription, whereas the C-terminal domain is involved in interaction with transcriptional regulators and with upstream promoter elements.</text>
</comment>
<dbReference type="Pfam" id="PF01193">
    <property type="entry name" value="RNA_pol_L"/>
    <property type="match status" value="1"/>
</dbReference>
<evidence type="ECO:0000256" key="10">
    <source>
        <dbReference type="ARBA" id="ARBA00048552"/>
    </source>
</evidence>
<dbReference type="SMART" id="SM00662">
    <property type="entry name" value="RPOLD"/>
    <property type="match status" value="1"/>
</dbReference>
<dbReference type="GO" id="GO:0046983">
    <property type="term" value="F:protein dimerization activity"/>
    <property type="evidence" value="ECO:0007669"/>
    <property type="project" value="InterPro"/>
</dbReference>
<dbReference type="SUPFAM" id="SSF56553">
    <property type="entry name" value="Insert subdomain of RNA polymerase alpha subunit"/>
    <property type="match status" value="1"/>
</dbReference>
<evidence type="ECO:0000256" key="8">
    <source>
        <dbReference type="ARBA" id="ARBA00032524"/>
    </source>
</evidence>
<dbReference type="PATRIC" id="fig|1617426.3.peg.1189"/>
<feature type="domain" description="DNA-directed RNA polymerase RpoA/D/Rpb3-type" evidence="12">
    <location>
        <begin position="18"/>
        <end position="227"/>
    </location>
</feature>
<comment type="caution">
    <text evidence="13">The sequence shown here is derived from an EMBL/GenBank/DDBJ whole genome shotgun (WGS) entry which is preliminary data.</text>
</comment>
<dbReference type="Gene3D" id="1.10.150.20">
    <property type="entry name" value="5' to 3' exonuclease, C-terminal subdomain"/>
    <property type="match status" value="1"/>
</dbReference>
<comment type="subunit">
    <text evidence="11">Homodimer. The RNAP catalytic core consists of 2 alpha, 1 beta, 1 beta' and 1 omega subunit. When a sigma factor is associated with the core the holoenzyme is formed, which can initiate transcription.</text>
</comment>
<keyword evidence="6 11" id="KW-0548">Nucleotidyltransferase</keyword>
<dbReference type="InterPro" id="IPR011262">
    <property type="entry name" value="DNA-dir_RNA_pol_insert"/>
</dbReference>
<dbReference type="CDD" id="cd06928">
    <property type="entry name" value="RNAP_alpha_NTD"/>
    <property type="match status" value="1"/>
</dbReference>
<evidence type="ECO:0000256" key="6">
    <source>
        <dbReference type="ARBA" id="ARBA00022695"/>
    </source>
</evidence>
<dbReference type="InterPro" id="IPR036643">
    <property type="entry name" value="RNApol_insert_sf"/>
</dbReference>
<evidence type="ECO:0000256" key="3">
    <source>
        <dbReference type="ARBA" id="ARBA00015972"/>
    </source>
</evidence>